<accession>A0A067S2I8</accession>
<keyword evidence="3" id="KW-1185">Reference proteome</keyword>
<feature type="region of interest" description="Disordered" evidence="1">
    <location>
        <begin position="233"/>
        <end position="257"/>
    </location>
</feature>
<dbReference type="AlphaFoldDB" id="A0A067S2I8"/>
<dbReference type="EMBL" id="KL142580">
    <property type="protein sequence ID" value="KDR65020.1"/>
    <property type="molecule type" value="Genomic_DNA"/>
</dbReference>
<sequence length="257" mass="28035">MRIDAAAISGPSRKRVSVNSVPARWTLLAWQTRQTCERPCFLSPHQRRLSPIRTPPLVRPTRCVPRLRQSTPPPPALLFSAGLRAPPVPRPTRPTATAPQANVPRRPPTNTPGKLSAPALCPADAHQPSLDAREPQPCHVGRPTTPAPPTIAPTVYRAPPPSRDPPRSPPTQLAPAPCPADPRTPVDHPRRPSCSTALPRSLTIAPEVPCRPYIDHSRCPLCPNDIREHPRTPYNPANTPVRPHPTPLSLPADTHIF</sequence>
<dbReference type="Proteomes" id="UP000027222">
    <property type="component" value="Unassembled WGS sequence"/>
</dbReference>
<evidence type="ECO:0000313" key="2">
    <source>
        <dbReference type="EMBL" id="KDR65020.1"/>
    </source>
</evidence>
<name>A0A067S2I8_GALM3</name>
<evidence type="ECO:0000256" key="1">
    <source>
        <dbReference type="SAM" id="MobiDB-lite"/>
    </source>
</evidence>
<organism evidence="2 3">
    <name type="scientific">Galerina marginata (strain CBS 339.88)</name>
    <dbReference type="NCBI Taxonomy" id="685588"/>
    <lineage>
        <taxon>Eukaryota</taxon>
        <taxon>Fungi</taxon>
        <taxon>Dikarya</taxon>
        <taxon>Basidiomycota</taxon>
        <taxon>Agaricomycotina</taxon>
        <taxon>Agaricomycetes</taxon>
        <taxon>Agaricomycetidae</taxon>
        <taxon>Agaricales</taxon>
        <taxon>Agaricineae</taxon>
        <taxon>Strophariaceae</taxon>
        <taxon>Galerina</taxon>
    </lineage>
</organism>
<feature type="compositionally biased region" description="Pro residues" evidence="1">
    <location>
        <begin position="158"/>
        <end position="169"/>
    </location>
</feature>
<protein>
    <submittedName>
        <fullName evidence="2">Uncharacterized protein</fullName>
    </submittedName>
</protein>
<dbReference type="HOGENOM" id="CLU_1081993_0_0_1"/>
<feature type="region of interest" description="Disordered" evidence="1">
    <location>
        <begin position="82"/>
        <end position="198"/>
    </location>
</feature>
<reference evidence="3" key="1">
    <citation type="journal article" date="2014" name="Proc. Natl. Acad. Sci. U.S.A.">
        <title>Extensive sampling of basidiomycete genomes demonstrates inadequacy of the white-rot/brown-rot paradigm for wood decay fungi.</title>
        <authorList>
            <person name="Riley R."/>
            <person name="Salamov A.A."/>
            <person name="Brown D.W."/>
            <person name="Nagy L.G."/>
            <person name="Floudas D."/>
            <person name="Held B.W."/>
            <person name="Levasseur A."/>
            <person name="Lombard V."/>
            <person name="Morin E."/>
            <person name="Otillar R."/>
            <person name="Lindquist E.A."/>
            <person name="Sun H."/>
            <person name="LaButti K.M."/>
            <person name="Schmutz J."/>
            <person name="Jabbour D."/>
            <person name="Luo H."/>
            <person name="Baker S.E."/>
            <person name="Pisabarro A.G."/>
            <person name="Walton J.D."/>
            <person name="Blanchette R.A."/>
            <person name="Henrissat B."/>
            <person name="Martin F."/>
            <person name="Cullen D."/>
            <person name="Hibbett D.S."/>
            <person name="Grigoriev I.V."/>
        </authorList>
    </citation>
    <scope>NUCLEOTIDE SEQUENCE [LARGE SCALE GENOMIC DNA]</scope>
    <source>
        <strain evidence="3">CBS 339.88</strain>
    </source>
</reference>
<proteinExistence type="predicted"/>
<gene>
    <name evidence="2" type="ORF">GALMADRAFT_82387</name>
</gene>
<evidence type="ECO:0000313" key="3">
    <source>
        <dbReference type="Proteomes" id="UP000027222"/>
    </source>
</evidence>